<name>M2R1F2_CERS8</name>
<reference evidence="1 2" key="1">
    <citation type="journal article" date="2012" name="Proc. Natl. Acad. Sci. U.S.A.">
        <title>Comparative genomics of Ceriporiopsis subvermispora and Phanerochaete chrysosporium provide insight into selective ligninolysis.</title>
        <authorList>
            <person name="Fernandez-Fueyo E."/>
            <person name="Ruiz-Duenas F.J."/>
            <person name="Ferreira P."/>
            <person name="Floudas D."/>
            <person name="Hibbett D.S."/>
            <person name="Canessa P."/>
            <person name="Larrondo L.F."/>
            <person name="James T.Y."/>
            <person name="Seelenfreund D."/>
            <person name="Lobos S."/>
            <person name="Polanco R."/>
            <person name="Tello M."/>
            <person name="Honda Y."/>
            <person name="Watanabe T."/>
            <person name="Watanabe T."/>
            <person name="Ryu J.S."/>
            <person name="Kubicek C.P."/>
            <person name="Schmoll M."/>
            <person name="Gaskell J."/>
            <person name="Hammel K.E."/>
            <person name="St John F.J."/>
            <person name="Vanden Wymelenberg A."/>
            <person name="Sabat G."/>
            <person name="Splinter BonDurant S."/>
            <person name="Syed K."/>
            <person name="Yadav J.S."/>
            <person name="Doddapaneni H."/>
            <person name="Subramanian V."/>
            <person name="Lavin J.L."/>
            <person name="Oguiza J.A."/>
            <person name="Perez G."/>
            <person name="Pisabarro A.G."/>
            <person name="Ramirez L."/>
            <person name="Santoyo F."/>
            <person name="Master E."/>
            <person name="Coutinho P.M."/>
            <person name="Henrissat B."/>
            <person name="Lombard V."/>
            <person name="Magnuson J.K."/>
            <person name="Kuees U."/>
            <person name="Hori C."/>
            <person name="Igarashi K."/>
            <person name="Samejima M."/>
            <person name="Held B.W."/>
            <person name="Barry K.W."/>
            <person name="LaButti K.M."/>
            <person name="Lapidus A."/>
            <person name="Lindquist E.A."/>
            <person name="Lucas S.M."/>
            <person name="Riley R."/>
            <person name="Salamov A.A."/>
            <person name="Hoffmeister D."/>
            <person name="Schwenk D."/>
            <person name="Hadar Y."/>
            <person name="Yarden O."/>
            <person name="de Vries R.P."/>
            <person name="Wiebenga A."/>
            <person name="Stenlid J."/>
            <person name="Eastwood D."/>
            <person name="Grigoriev I.V."/>
            <person name="Berka R.M."/>
            <person name="Blanchette R.A."/>
            <person name="Kersten P."/>
            <person name="Martinez A.T."/>
            <person name="Vicuna R."/>
            <person name="Cullen D."/>
        </authorList>
    </citation>
    <scope>NUCLEOTIDE SEQUENCE [LARGE SCALE GENOMIC DNA]</scope>
    <source>
        <strain evidence="1 2">B</strain>
    </source>
</reference>
<keyword evidence="2" id="KW-1185">Reference proteome</keyword>
<sequence length="123" mass="14227">MCKYQVLSVKNAPARRVCRQRGSLSRLAKVWHRIANSCTCTYRRLRSKSLSGVLHYFSFSRLVGAVQARIILQDIVDRHRSQSRTNVPVKISRPTILCYNNRRDTVQQLRPKKGGYHSWSLLG</sequence>
<gene>
    <name evidence="1" type="ORF">CERSUDRAFT_119063</name>
</gene>
<evidence type="ECO:0000313" key="2">
    <source>
        <dbReference type="Proteomes" id="UP000016930"/>
    </source>
</evidence>
<evidence type="ECO:0000313" key="1">
    <source>
        <dbReference type="EMBL" id="EMD32077.1"/>
    </source>
</evidence>
<dbReference type="Proteomes" id="UP000016930">
    <property type="component" value="Unassembled WGS sequence"/>
</dbReference>
<accession>M2R1F2</accession>
<dbReference type="AlphaFoldDB" id="M2R1F2"/>
<protein>
    <submittedName>
        <fullName evidence="1">Uncharacterized protein</fullName>
    </submittedName>
</protein>
<proteinExistence type="predicted"/>
<dbReference type="HOGENOM" id="CLU_2014979_0_0_1"/>
<organism evidence="1 2">
    <name type="scientific">Ceriporiopsis subvermispora (strain B)</name>
    <name type="common">White-rot fungus</name>
    <name type="synonym">Gelatoporia subvermispora</name>
    <dbReference type="NCBI Taxonomy" id="914234"/>
    <lineage>
        <taxon>Eukaryota</taxon>
        <taxon>Fungi</taxon>
        <taxon>Dikarya</taxon>
        <taxon>Basidiomycota</taxon>
        <taxon>Agaricomycotina</taxon>
        <taxon>Agaricomycetes</taxon>
        <taxon>Polyporales</taxon>
        <taxon>Gelatoporiaceae</taxon>
        <taxon>Gelatoporia</taxon>
    </lineage>
</organism>
<dbReference type="EMBL" id="KB445813">
    <property type="protein sequence ID" value="EMD32077.1"/>
    <property type="molecule type" value="Genomic_DNA"/>
</dbReference>